<name>A0A5S3WU12_9GAMM</name>
<reference evidence="7 8" key="1">
    <citation type="submission" date="2018-01" db="EMBL/GenBank/DDBJ databases">
        <authorList>
            <person name="Paulsen S."/>
            <person name="Gram L.K."/>
        </authorList>
    </citation>
    <scope>NUCLEOTIDE SEQUENCE [LARGE SCALE GENOMIC DNA]</scope>
    <source>
        <strain evidence="7 8">S2676</strain>
    </source>
</reference>
<dbReference type="GO" id="GO:0005737">
    <property type="term" value="C:cytoplasm"/>
    <property type="evidence" value="ECO:0007669"/>
    <property type="project" value="UniProtKB-SubCell"/>
</dbReference>
<comment type="function">
    <text evidence="6">Specifically methylates the adenine in position 1618 of 23S rRNA.</text>
</comment>
<organism evidence="7 8">
    <name type="scientific">Pseudoalteromonas rubra</name>
    <dbReference type="NCBI Taxonomy" id="43658"/>
    <lineage>
        <taxon>Bacteria</taxon>
        <taxon>Pseudomonadati</taxon>
        <taxon>Pseudomonadota</taxon>
        <taxon>Gammaproteobacteria</taxon>
        <taxon>Alteromonadales</taxon>
        <taxon>Pseudoalteromonadaceae</taxon>
        <taxon>Pseudoalteromonas</taxon>
    </lineage>
</organism>
<keyword evidence="2 6" id="KW-0698">rRNA processing</keyword>
<dbReference type="PANTHER" id="PTHR13393:SF0">
    <property type="entry name" value="RNA N6-ADENOSINE-METHYLTRANSFERASE METTL16"/>
    <property type="match status" value="1"/>
</dbReference>
<dbReference type="NCBIfam" id="NF008725">
    <property type="entry name" value="PRK11727.1"/>
    <property type="match status" value="1"/>
</dbReference>
<comment type="similarity">
    <text evidence="6">Belongs to the methyltransferase superfamily. METTL16/RlmF family.</text>
</comment>
<dbReference type="Gene3D" id="3.40.50.150">
    <property type="entry name" value="Vaccinia Virus protein VP39"/>
    <property type="match status" value="1"/>
</dbReference>
<evidence type="ECO:0000256" key="2">
    <source>
        <dbReference type="ARBA" id="ARBA00022552"/>
    </source>
</evidence>
<keyword evidence="3 6" id="KW-0489">Methyltransferase</keyword>
<dbReference type="GO" id="GO:0052907">
    <property type="term" value="F:23S rRNA (adenine(1618)-N(6))-methyltransferase activity"/>
    <property type="evidence" value="ECO:0007669"/>
    <property type="project" value="UniProtKB-EC"/>
</dbReference>
<dbReference type="SUPFAM" id="SSF53335">
    <property type="entry name" value="S-adenosyl-L-methionine-dependent methyltransferases"/>
    <property type="match status" value="1"/>
</dbReference>
<evidence type="ECO:0000313" key="8">
    <source>
        <dbReference type="Proteomes" id="UP000310249"/>
    </source>
</evidence>
<dbReference type="Proteomes" id="UP000310249">
    <property type="component" value="Unassembled WGS sequence"/>
</dbReference>
<comment type="subcellular location">
    <subcellularLocation>
        <location evidence="6">Cytoplasm</location>
    </subcellularLocation>
</comment>
<dbReference type="Pfam" id="PF05971">
    <property type="entry name" value="Methyltransf_10"/>
    <property type="match status" value="1"/>
</dbReference>
<evidence type="ECO:0000313" key="7">
    <source>
        <dbReference type="EMBL" id="TMP33108.1"/>
    </source>
</evidence>
<evidence type="ECO:0000256" key="1">
    <source>
        <dbReference type="ARBA" id="ARBA00022490"/>
    </source>
</evidence>
<dbReference type="CDD" id="cd02440">
    <property type="entry name" value="AdoMet_MTases"/>
    <property type="match status" value="1"/>
</dbReference>
<dbReference type="EC" id="2.1.1.181" evidence="6"/>
<comment type="caution">
    <text evidence="7">The sequence shown here is derived from an EMBL/GenBank/DDBJ whole genome shotgun (WGS) entry which is preliminary data.</text>
</comment>
<evidence type="ECO:0000256" key="4">
    <source>
        <dbReference type="ARBA" id="ARBA00022679"/>
    </source>
</evidence>
<dbReference type="OrthoDB" id="1115728at2"/>
<evidence type="ECO:0000256" key="5">
    <source>
        <dbReference type="ARBA" id="ARBA00022691"/>
    </source>
</evidence>
<evidence type="ECO:0000256" key="3">
    <source>
        <dbReference type="ARBA" id="ARBA00022603"/>
    </source>
</evidence>
<dbReference type="HAMAP" id="MF_01848">
    <property type="entry name" value="23SrRNA_methyltr_F"/>
    <property type="match status" value="1"/>
</dbReference>
<dbReference type="PANTHER" id="PTHR13393">
    <property type="entry name" value="SAM-DEPENDENT METHYLTRANSFERASE"/>
    <property type="match status" value="1"/>
</dbReference>
<proteinExistence type="inferred from homology"/>
<dbReference type="PIRSF" id="PIRSF029038">
    <property type="entry name" value="Mtase_YbiN_prd"/>
    <property type="match status" value="1"/>
</dbReference>
<gene>
    <name evidence="6" type="primary">rlmF</name>
    <name evidence="7" type="ORF">CWB99_00200</name>
</gene>
<dbReference type="GO" id="GO:0070475">
    <property type="term" value="P:rRNA base methylation"/>
    <property type="evidence" value="ECO:0007669"/>
    <property type="project" value="TreeGrafter"/>
</dbReference>
<sequence>MRNPPSKRIDTYPMHVRNKHRQGYDFAQLCIANPALKQYLITNPRGEDTIDFADRAAIIALNQALLCCDYGVKFWQLPEPFLCPPVPGRADYIHALADLLADDNQGTPPTGKQVRCLDIGTGANLIYPLIGQAEYGWQFTGSDINPMAVSVAQTIAKANGLGIKIKQQKDERAIFRGVISAKDYYQLTLCNPPFHESEQAAQAGTARKWRNLGKVPQNAKLNFGGHAPELWCPGGELAFIKTMIEESQMFAEQVGWFTSLVSKKDNLAALKKALQAVKPSDIRVIEMQQGQKVSRFIAWRF</sequence>
<protein>
    <recommendedName>
        <fullName evidence="6">Ribosomal RNA large subunit methyltransferase F</fullName>
        <ecNumber evidence="6">2.1.1.181</ecNumber>
    </recommendedName>
    <alternativeName>
        <fullName evidence="6">23S rRNA mA1618 methyltransferase</fullName>
    </alternativeName>
    <alternativeName>
        <fullName evidence="6">rRNA adenine N-6-methyltransferase</fullName>
    </alternativeName>
</protein>
<keyword evidence="5 6" id="KW-0949">S-adenosyl-L-methionine</keyword>
<evidence type="ECO:0000256" key="6">
    <source>
        <dbReference type="HAMAP-Rule" id="MF_01848"/>
    </source>
</evidence>
<keyword evidence="1 6" id="KW-0963">Cytoplasm</keyword>
<dbReference type="InterPro" id="IPR010286">
    <property type="entry name" value="METTL16/RlmF"/>
</dbReference>
<dbReference type="AlphaFoldDB" id="A0A5S3WU12"/>
<accession>A0A5S3WU12</accession>
<comment type="catalytic activity">
    <reaction evidence="6">
        <text>adenosine(1618) in 23S rRNA + S-adenosyl-L-methionine = N(6)-methyladenosine(1618) in 23S rRNA + S-adenosyl-L-homocysteine + H(+)</text>
        <dbReference type="Rhea" id="RHEA:16497"/>
        <dbReference type="Rhea" id="RHEA-COMP:10229"/>
        <dbReference type="Rhea" id="RHEA-COMP:10231"/>
        <dbReference type="ChEBI" id="CHEBI:15378"/>
        <dbReference type="ChEBI" id="CHEBI:57856"/>
        <dbReference type="ChEBI" id="CHEBI:59789"/>
        <dbReference type="ChEBI" id="CHEBI:74411"/>
        <dbReference type="ChEBI" id="CHEBI:74449"/>
        <dbReference type="EC" id="2.1.1.181"/>
    </reaction>
</comment>
<dbReference type="InterPro" id="IPR029063">
    <property type="entry name" value="SAM-dependent_MTases_sf"/>
</dbReference>
<keyword evidence="4 6" id="KW-0808">Transferase</keyword>
<dbReference type="EMBL" id="PNCI01000001">
    <property type="protein sequence ID" value="TMP33108.1"/>
    <property type="molecule type" value="Genomic_DNA"/>
</dbReference>
<reference evidence="8" key="2">
    <citation type="submission" date="2019-06" db="EMBL/GenBank/DDBJ databases">
        <title>Co-occurence of chitin degradation, pigmentation and bioactivity in marine Pseudoalteromonas.</title>
        <authorList>
            <person name="Sonnenschein E.C."/>
            <person name="Bech P.K."/>
        </authorList>
    </citation>
    <scope>NUCLEOTIDE SEQUENCE [LARGE SCALE GENOMIC DNA]</scope>
    <source>
        <strain evidence="8">S2676</strain>
    </source>
</reference>
<dbReference type="InterPro" id="IPR016909">
    <property type="entry name" value="rRNA_lsu_MeTfrase_F"/>
</dbReference>